<dbReference type="EC" id="2.1.1.113" evidence="4"/>
<keyword evidence="2 4" id="KW-0808">Transferase</keyword>
<sequence length="88" mass="9704">MCTREGDLVLDSFGGSGTTAAVAHKMKRRWILIELGDHCHTHIIPRLQKVIDGEDQGGISKSASWQGGGGFRYYKLTQTLITKDNSDQ</sequence>
<keyword evidence="1 4" id="KW-0489">Methyltransferase</keyword>
<gene>
    <name evidence="4" type="primary">bamHIM</name>
    <name evidence="4" type="ORF">ECTP14_02411</name>
</gene>
<dbReference type="InterPro" id="IPR029063">
    <property type="entry name" value="SAM-dependent_MTases_sf"/>
</dbReference>
<dbReference type="GO" id="GO:0003677">
    <property type="term" value="F:DNA binding"/>
    <property type="evidence" value="ECO:0007669"/>
    <property type="project" value="InterPro"/>
</dbReference>
<evidence type="ECO:0000313" key="5">
    <source>
        <dbReference type="Proteomes" id="UP000257866"/>
    </source>
</evidence>
<evidence type="ECO:0000259" key="3">
    <source>
        <dbReference type="Pfam" id="PF01555"/>
    </source>
</evidence>
<dbReference type="Gene3D" id="3.40.50.150">
    <property type="entry name" value="Vaccinia Virus protein VP39"/>
    <property type="match status" value="1"/>
</dbReference>
<dbReference type="Pfam" id="PF01555">
    <property type="entry name" value="N6_N4_Mtase"/>
    <property type="match status" value="1"/>
</dbReference>
<keyword evidence="5" id="KW-1185">Reference proteome</keyword>
<reference evidence="4 5" key="1">
    <citation type="journal article" date="2015" name="BMC Genomics">
        <title>Analysis of whole genome sequencing for the Escherichia coli O157:H7 typing phages.</title>
        <authorList>
            <person name="Cowley L.A."/>
            <person name="Beckett S.J."/>
            <person name="Chase-Topping M."/>
            <person name="Perry N."/>
            <person name="Dallman T.J."/>
            <person name="Gally D.L."/>
            <person name="Jenkins C."/>
        </authorList>
    </citation>
    <scope>NUCLEOTIDE SEQUENCE [LARGE SCALE GENOMIC DNA]</scope>
</reference>
<proteinExistence type="predicted"/>
<dbReference type="InterPro" id="IPR002941">
    <property type="entry name" value="DNA_methylase_N4/N6"/>
</dbReference>
<dbReference type="EMBL" id="KP869112">
    <property type="protein sequence ID" value="AKE47180.1"/>
    <property type="molecule type" value="Genomic_DNA"/>
</dbReference>
<dbReference type="SUPFAM" id="SSF53335">
    <property type="entry name" value="S-adenosyl-L-methionine-dependent methyltransferases"/>
    <property type="match status" value="1"/>
</dbReference>
<dbReference type="Proteomes" id="UP000257866">
    <property type="component" value="Segment"/>
</dbReference>
<dbReference type="GO" id="GO:0032259">
    <property type="term" value="P:methylation"/>
    <property type="evidence" value="ECO:0007669"/>
    <property type="project" value="UniProtKB-KW"/>
</dbReference>
<protein>
    <submittedName>
        <fullName evidence="4">Modification methylase BamHI</fullName>
        <ecNumber evidence="4">2.1.1.113</ecNumber>
    </submittedName>
</protein>
<evidence type="ECO:0000256" key="2">
    <source>
        <dbReference type="ARBA" id="ARBA00022679"/>
    </source>
</evidence>
<evidence type="ECO:0000256" key="1">
    <source>
        <dbReference type="ARBA" id="ARBA00022603"/>
    </source>
</evidence>
<dbReference type="GO" id="GO:0015667">
    <property type="term" value="F:site-specific DNA-methyltransferase (cytosine-N4-specific) activity"/>
    <property type="evidence" value="ECO:0007669"/>
    <property type="project" value="UniProtKB-EC"/>
</dbReference>
<feature type="domain" description="DNA methylase N-4/N-6" evidence="3">
    <location>
        <begin position="1"/>
        <end position="41"/>
    </location>
</feature>
<organism evidence="4 5">
    <name type="scientific">Escherichia coli O157 typing phage 14</name>
    <dbReference type="NCBI Taxonomy" id="1508676"/>
    <lineage>
        <taxon>Viruses</taxon>
        <taxon>Duplodnaviria</taxon>
        <taxon>Heunggongvirae</taxon>
        <taxon>Uroviricota</taxon>
        <taxon>Caudoviricetes</taxon>
        <taxon>Vequintavirinae</taxon>
        <taxon>Vequintavirus</taxon>
        <taxon>Vequintavirus TP14</taxon>
    </lineage>
</organism>
<accession>A0A0F6TKY5</accession>
<name>A0A0F6TKY5_9CAUD</name>
<dbReference type="GO" id="GO:0008170">
    <property type="term" value="F:N-methyltransferase activity"/>
    <property type="evidence" value="ECO:0007669"/>
    <property type="project" value="InterPro"/>
</dbReference>
<evidence type="ECO:0000313" key="4">
    <source>
        <dbReference type="EMBL" id="AKE47180.1"/>
    </source>
</evidence>